<keyword evidence="1" id="KW-0812">Transmembrane</keyword>
<gene>
    <name evidence="2" type="ORF">Y5S_03212</name>
</gene>
<keyword evidence="3" id="KW-1185">Reference proteome</keyword>
<protein>
    <submittedName>
        <fullName evidence="2">Uncharacterized protein</fullName>
    </submittedName>
</protein>
<proteinExistence type="predicted"/>
<dbReference type="EMBL" id="ARXV01000016">
    <property type="protein sequence ID" value="KGD63576.1"/>
    <property type="molecule type" value="Genomic_DNA"/>
</dbReference>
<evidence type="ECO:0000313" key="3">
    <source>
        <dbReference type="Proteomes" id="UP000029444"/>
    </source>
</evidence>
<keyword evidence="1" id="KW-0472">Membrane</keyword>
<reference evidence="2 3" key="1">
    <citation type="submission" date="2012-09" db="EMBL/GenBank/DDBJ databases">
        <title>Genome Sequence of alkane-degrading Bacterium Alcanivorax sp. 19-m-6.</title>
        <authorList>
            <person name="Lai Q."/>
            <person name="Shao Z."/>
        </authorList>
    </citation>
    <scope>NUCLEOTIDE SEQUENCE [LARGE SCALE GENOMIC DNA]</scope>
    <source>
        <strain evidence="2 3">19-m-6</strain>
    </source>
</reference>
<organism evidence="2 3">
    <name type="scientific">Alcanivorax nanhaiticus</name>
    <dbReference type="NCBI Taxonomy" id="1177154"/>
    <lineage>
        <taxon>Bacteria</taxon>
        <taxon>Pseudomonadati</taxon>
        <taxon>Pseudomonadota</taxon>
        <taxon>Gammaproteobacteria</taxon>
        <taxon>Oceanospirillales</taxon>
        <taxon>Alcanivoracaceae</taxon>
        <taxon>Alcanivorax</taxon>
    </lineage>
</organism>
<sequence>MTFFLLAIAASMALFWGAIIFFLRKKKWVAMAASVFVVPALCLGAGRFFPMVYQVSDCDSYQVGVLLFPKEQQHGWLFYGAGSYVQNRGGEGLVVFPVEYRRLVSGVSGSGDRRDEEHMYSVAADEQIHLPIQAITYTFAEPPSYRGGDYRDRETVYVMECVSRLYSAI</sequence>
<dbReference type="PATRIC" id="fig|1177154.3.peg.3255"/>
<evidence type="ECO:0000313" key="2">
    <source>
        <dbReference type="EMBL" id="KGD63576.1"/>
    </source>
</evidence>
<keyword evidence="1" id="KW-1133">Transmembrane helix</keyword>
<feature type="transmembrane region" description="Helical" evidence="1">
    <location>
        <begin position="6"/>
        <end position="23"/>
    </location>
</feature>
<feature type="transmembrane region" description="Helical" evidence="1">
    <location>
        <begin position="28"/>
        <end position="49"/>
    </location>
</feature>
<accession>A0A095SG86</accession>
<evidence type="ECO:0000256" key="1">
    <source>
        <dbReference type="SAM" id="Phobius"/>
    </source>
</evidence>
<dbReference type="Proteomes" id="UP000029444">
    <property type="component" value="Unassembled WGS sequence"/>
</dbReference>
<dbReference type="STRING" id="1177154.Y5S_03212"/>
<comment type="caution">
    <text evidence="2">The sequence shown here is derived from an EMBL/GenBank/DDBJ whole genome shotgun (WGS) entry which is preliminary data.</text>
</comment>
<name>A0A095SG86_9GAMM</name>
<dbReference type="AlphaFoldDB" id="A0A095SG86"/>